<dbReference type="EMBL" id="BQNB010019157">
    <property type="protein sequence ID" value="GJT82328.1"/>
    <property type="molecule type" value="Genomic_DNA"/>
</dbReference>
<feature type="compositionally biased region" description="Polar residues" evidence="1">
    <location>
        <begin position="67"/>
        <end position="86"/>
    </location>
</feature>
<evidence type="ECO:0000313" key="4">
    <source>
        <dbReference type="Proteomes" id="UP001151760"/>
    </source>
</evidence>
<proteinExistence type="predicted"/>
<accession>A0ABQ5H5F6</accession>
<dbReference type="Pfam" id="PF07727">
    <property type="entry name" value="RVT_2"/>
    <property type="match status" value="1"/>
</dbReference>
<comment type="caution">
    <text evidence="3">The sequence shown here is derived from an EMBL/GenBank/DDBJ whole genome shotgun (WGS) entry which is preliminary data.</text>
</comment>
<sequence length="404" mass="45314">MNLDSASCVQDLAKGSSQDYILMPLWKDGLPFDYSSKDTSNDEPQPSNDARKKDDEGGIDDQERTKNSAQDVNTAGPSINTASSNFNTGSLNINTVSLIVPIALLESTYADFFGDESELDLSNIAITYPVTTTPNTRIHKDHSLDHVLGDVQSGVQTRRMINEQGFISAVYERKTHEDLHTCLFAYFLSQEEPKKVYRNKKDERVDRIEAIRLFLAYASFKDFVVYQMDVKSAILYGKIEKEVYACQPLGFEDPEFLNKVYTVEKLRTKEAVNTALDVLLLGSKGQSILPINLCCMISQMAGGHAYYKGEEILRRHREESNFNGKELNTMDRNEMLKKDCNTVEDPAKCHGCSLMVIVNEIEEENILVDDRFKKVGGISVQFPPPLSLEVHALNGSADFSFGLD</sequence>
<reference evidence="3" key="1">
    <citation type="journal article" date="2022" name="Int. J. Mol. Sci.">
        <title>Draft Genome of Tanacetum Coccineum: Genomic Comparison of Closely Related Tanacetum-Family Plants.</title>
        <authorList>
            <person name="Yamashiro T."/>
            <person name="Shiraishi A."/>
            <person name="Nakayama K."/>
            <person name="Satake H."/>
        </authorList>
    </citation>
    <scope>NUCLEOTIDE SEQUENCE</scope>
</reference>
<feature type="domain" description="Reverse transcriptase Ty1/copia-type" evidence="2">
    <location>
        <begin position="204"/>
        <end position="265"/>
    </location>
</feature>
<reference evidence="3" key="2">
    <citation type="submission" date="2022-01" db="EMBL/GenBank/DDBJ databases">
        <authorList>
            <person name="Yamashiro T."/>
            <person name="Shiraishi A."/>
            <person name="Satake H."/>
            <person name="Nakayama K."/>
        </authorList>
    </citation>
    <scope>NUCLEOTIDE SEQUENCE</scope>
</reference>
<keyword evidence="4" id="KW-1185">Reference proteome</keyword>
<organism evidence="3 4">
    <name type="scientific">Tanacetum coccineum</name>
    <dbReference type="NCBI Taxonomy" id="301880"/>
    <lineage>
        <taxon>Eukaryota</taxon>
        <taxon>Viridiplantae</taxon>
        <taxon>Streptophyta</taxon>
        <taxon>Embryophyta</taxon>
        <taxon>Tracheophyta</taxon>
        <taxon>Spermatophyta</taxon>
        <taxon>Magnoliopsida</taxon>
        <taxon>eudicotyledons</taxon>
        <taxon>Gunneridae</taxon>
        <taxon>Pentapetalae</taxon>
        <taxon>asterids</taxon>
        <taxon>campanulids</taxon>
        <taxon>Asterales</taxon>
        <taxon>Asteraceae</taxon>
        <taxon>Asteroideae</taxon>
        <taxon>Anthemideae</taxon>
        <taxon>Anthemidinae</taxon>
        <taxon>Tanacetum</taxon>
    </lineage>
</organism>
<feature type="region of interest" description="Disordered" evidence="1">
    <location>
        <begin position="33"/>
        <end position="86"/>
    </location>
</feature>
<protein>
    <submittedName>
        <fullName evidence="3">Ribonuclease H-like domain-containing protein</fullName>
    </submittedName>
</protein>
<feature type="compositionally biased region" description="Basic and acidic residues" evidence="1">
    <location>
        <begin position="49"/>
        <end position="66"/>
    </location>
</feature>
<evidence type="ECO:0000313" key="3">
    <source>
        <dbReference type="EMBL" id="GJT82328.1"/>
    </source>
</evidence>
<name>A0ABQ5H5F6_9ASTR</name>
<dbReference type="InterPro" id="IPR013103">
    <property type="entry name" value="RVT_2"/>
</dbReference>
<gene>
    <name evidence="3" type="ORF">Tco_1056670</name>
</gene>
<evidence type="ECO:0000256" key="1">
    <source>
        <dbReference type="SAM" id="MobiDB-lite"/>
    </source>
</evidence>
<dbReference type="Proteomes" id="UP001151760">
    <property type="component" value="Unassembled WGS sequence"/>
</dbReference>
<evidence type="ECO:0000259" key="2">
    <source>
        <dbReference type="Pfam" id="PF07727"/>
    </source>
</evidence>